<dbReference type="GO" id="GO:0005524">
    <property type="term" value="F:ATP binding"/>
    <property type="evidence" value="ECO:0007669"/>
    <property type="project" value="UniProtKB-KW"/>
</dbReference>
<dbReference type="EMBL" id="JAKELL010000013">
    <property type="protein sequence ID" value="KAH8994904.1"/>
    <property type="molecule type" value="Genomic_DNA"/>
</dbReference>
<evidence type="ECO:0000313" key="7">
    <source>
        <dbReference type="EMBL" id="KAH8994904.1"/>
    </source>
</evidence>
<dbReference type="Pfam" id="PF13087">
    <property type="entry name" value="AAA_12"/>
    <property type="match status" value="1"/>
</dbReference>
<dbReference type="CDD" id="cd18808">
    <property type="entry name" value="SF1_C_Upf1"/>
    <property type="match status" value="1"/>
</dbReference>
<dbReference type="CDD" id="cd17934">
    <property type="entry name" value="DEXXQc_Upf1-like"/>
    <property type="match status" value="1"/>
</dbReference>
<feature type="region of interest" description="Disordered" evidence="5">
    <location>
        <begin position="375"/>
        <end position="400"/>
    </location>
</feature>
<evidence type="ECO:0000256" key="2">
    <source>
        <dbReference type="ARBA" id="ARBA00022801"/>
    </source>
</evidence>
<dbReference type="AlphaFoldDB" id="A0AAD4LL79"/>
<evidence type="ECO:0000256" key="5">
    <source>
        <dbReference type="SAM" id="MobiDB-lite"/>
    </source>
</evidence>
<dbReference type="InterPro" id="IPR027417">
    <property type="entry name" value="P-loop_NTPase"/>
</dbReference>
<dbReference type="InterPro" id="IPR050534">
    <property type="entry name" value="Coronavir_polyprotein_1ab"/>
</dbReference>
<dbReference type="PANTHER" id="PTHR43788">
    <property type="entry name" value="DNA2/NAM7 HELICASE FAMILY MEMBER"/>
    <property type="match status" value="1"/>
</dbReference>
<dbReference type="Proteomes" id="UP001201163">
    <property type="component" value="Unassembled WGS sequence"/>
</dbReference>
<comment type="caution">
    <text evidence="7">The sequence shown here is derived from an EMBL/GenBank/DDBJ whole genome shotgun (WGS) entry which is preliminary data.</text>
</comment>
<name>A0AAD4LL79_9AGAM</name>
<evidence type="ECO:0000259" key="6">
    <source>
        <dbReference type="Pfam" id="PF13087"/>
    </source>
</evidence>
<organism evidence="7 8">
    <name type="scientific">Lactarius akahatsu</name>
    <dbReference type="NCBI Taxonomy" id="416441"/>
    <lineage>
        <taxon>Eukaryota</taxon>
        <taxon>Fungi</taxon>
        <taxon>Dikarya</taxon>
        <taxon>Basidiomycota</taxon>
        <taxon>Agaricomycotina</taxon>
        <taxon>Agaricomycetes</taxon>
        <taxon>Russulales</taxon>
        <taxon>Russulaceae</taxon>
        <taxon>Lactarius</taxon>
    </lineage>
</organism>
<dbReference type="Pfam" id="PF13245">
    <property type="entry name" value="AAA_19"/>
    <property type="match status" value="1"/>
</dbReference>
<evidence type="ECO:0000313" key="8">
    <source>
        <dbReference type="Proteomes" id="UP001201163"/>
    </source>
</evidence>
<keyword evidence="4" id="KW-0067">ATP-binding</keyword>
<evidence type="ECO:0000256" key="4">
    <source>
        <dbReference type="ARBA" id="ARBA00022840"/>
    </source>
</evidence>
<keyword evidence="8" id="KW-1185">Reference proteome</keyword>
<dbReference type="PANTHER" id="PTHR43788:SF8">
    <property type="entry name" value="DNA-BINDING PROTEIN SMUBP-2"/>
    <property type="match status" value="1"/>
</dbReference>
<sequence>MSRRLYNRLAASQSLSFYQNFIDDEPIDSVIKPRIVREKDLGTADLEWLFGSAANSPRSVGISPAYSKSGSLQTFACALDNRVLIVDLHGSNPRDNGNTSGPQLSNTERRNLLEQELLCHPDCTFYAFDLATLALSLHLHLHLHIANAIDIQSALPVRGRSPVDSVRAIVGDNISEDRITSAFETTHYGSEQENRDSLAQIAWLCGYLGQYDLGNTKDLFYAAPKVDTRKFPADKISYDAQRLTSLKPTSMTHDVEANYNPRTKQLVARSQNYSNRITPGLSRLRAEVTNGSETFSIPISTANTRGRSTRMNTPHNVGDRAIPSLVSDGRGALTRAELGRSVVLLRILQRSLPLSKNHWMKAIWLPSGSDMWPESFSASDSESESSPPLEIVEHPDAPLNSSQRSAIKNMLSLSLNDCITLIQGPPGTGKTTVIASYVDNAIRNGRSGIWLMAHNNVAVKNIAEKLDKLGFIHFKLLVSQGFHHEWHEHLYKNIAQYVIRTDDLPKSNALKKVLQGVQVILCTLDTITNPKLRETGFTETVPVNSVVIDEASQIEIGQYLPLFESFGDTLRNISFIGDDKQLPPYGHDSLESLQSVFELAHLRPSAVFLDTQCVFADFLELEDRMPPQIGDFISQRVYDGGLQSYSRHPTKSRTIACHFVDINGSDSASGTSRINRQEVKAVTLIAERLQEKGISYRIITPYDAQRSALEQALKDNDLIWENKCFNVDSFQGNEDHYIVISLVRTKDLGFLSNLRRTNVMLTRCQRGMYIVSSKAFLQGRGAGSLVGTMAAELGNLPGAWLTQKDIERGKIGGL</sequence>
<evidence type="ECO:0000256" key="1">
    <source>
        <dbReference type="ARBA" id="ARBA00022741"/>
    </source>
</evidence>
<dbReference type="GO" id="GO:0016787">
    <property type="term" value="F:hydrolase activity"/>
    <property type="evidence" value="ECO:0007669"/>
    <property type="project" value="UniProtKB-KW"/>
</dbReference>
<dbReference type="InterPro" id="IPR047187">
    <property type="entry name" value="SF1_C_Upf1"/>
</dbReference>
<dbReference type="GO" id="GO:0043139">
    <property type="term" value="F:5'-3' DNA helicase activity"/>
    <property type="evidence" value="ECO:0007669"/>
    <property type="project" value="TreeGrafter"/>
</dbReference>
<reference evidence="7" key="1">
    <citation type="submission" date="2022-01" db="EMBL/GenBank/DDBJ databases">
        <title>Comparative genomics reveals a dynamic genome evolution in the ectomycorrhizal milk-cap (Lactarius) mushrooms.</title>
        <authorList>
            <consortium name="DOE Joint Genome Institute"/>
            <person name="Lebreton A."/>
            <person name="Tang N."/>
            <person name="Kuo A."/>
            <person name="LaButti K."/>
            <person name="Drula E."/>
            <person name="Barry K."/>
            <person name="Clum A."/>
            <person name="Lipzen A."/>
            <person name="Mousain D."/>
            <person name="Ng V."/>
            <person name="Wang R."/>
            <person name="Wang X."/>
            <person name="Dai Y."/>
            <person name="Henrissat B."/>
            <person name="Grigoriev I.V."/>
            <person name="Guerin-Laguette A."/>
            <person name="Yu F."/>
            <person name="Martin F.M."/>
        </authorList>
    </citation>
    <scope>NUCLEOTIDE SEQUENCE</scope>
    <source>
        <strain evidence="7">QP</strain>
    </source>
</reference>
<keyword evidence="1" id="KW-0547">Nucleotide-binding</keyword>
<dbReference type="Gene3D" id="3.40.50.300">
    <property type="entry name" value="P-loop containing nucleotide triphosphate hydrolases"/>
    <property type="match status" value="2"/>
</dbReference>
<evidence type="ECO:0000256" key="3">
    <source>
        <dbReference type="ARBA" id="ARBA00022806"/>
    </source>
</evidence>
<dbReference type="InterPro" id="IPR041679">
    <property type="entry name" value="DNA2/NAM7-like_C"/>
</dbReference>
<keyword evidence="3" id="KW-0347">Helicase</keyword>
<dbReference type="SUPFAM" id="SSF52540">
    <property type="entry name" value="P-loop containing nucleoside triphosphate hydrolases"/>
    <property type="match status" value="1"/>
</dbReference>
<protein>
    <submittedName>
        <fullName evidence="7">P-loop containing nucleoside triphosphate hydrolase protein</fullName>
    </submittedName>
</protein>
<feature type="domain" description="DNA2/NAM7 helicase-like C-terminal" evidence="6">
    <location>
        <begin position="616"/>
        <end position="774"/>
    </location>
</feature>
<feature type="compositionally biased region" description="Low complexity" evidence="5">
    <location>
        <begin position="375"/>
        <end position="388"/>
    </location>
</feature>
<proteinExistence type="predicted"/>
<gene>
    <name evidence="7" type="ORF">EDB92DRAFT_1814860</name>
</gene>
<keyword evidence="2 7" id="KW-0378">Hydrolase</keyword>
<accession>A0AAD4LL79</accession>